<keyword evidence="2" id="KW-1185">Reference proteome</keyword>
<accession>A0ABR7ZV68</accession>
<dbReference type="Proteomes" id="UP000642094">
    <property type="component" value="Unassembled WGS sequence"/>
</dbReference>
<evidence type="ECO:0000313" key="2">
    <source>
        <dbReference type="Proteomes" id="UP000642094"/>
    </source>
</evidence>
<comment type="caution">
    <text evidence="1">The sequence shown here is derived from an EMBL/GenBank/DDBJ whole genome shotgun (WGS) entry which is preliminary data.</text>
</comment>
<organism evidence="1 2">
    <name type="scientific">Pseudanabaena mucicola FACHB-723</name>
    <dbReference type="NCBI Taxonomy" id="2692860"/>
    <lineage>
        <taxon>Bacteria</taxon>
        <taxon>Bacillati</taxon>
        <taxon>Cyanobacteriota</taxon>
        <taxon>Cyanophyceae</taxon>
        <taxon>Pseudanabaenales</taxon>
        <taxon>Pseudanabaenaceae</taxon>
        <taxon>Pseudanabaena</taxon>
    </lineage>
</organism>
<reference evidence="1 2" key="1">
    <citation type="journal article" date="2020" name="ISME J.">
        <title>Comparative genomics reveals insights into cyanobacterial evolution and habitat adaptation.</title>
        <authorList>
            <person name="Chen M.Y."/>
            <person name="Teng W.K."/>
            <person name="Zhao L."/>
            <person name="Hu C.X."/>
            <person name="Zhou Y.K."/>
            <person name="Han B.P."/>
            <person name="Song L.R."/>
            <person name="Shu W.S."/>
        </authorList>
    </citation>
    <scope>NUCLEOTIDE SEQUENCE [LARGE SCALE GENOMIC DNA]</scope>
    <source>
        <strain evidence="1 2">FACHB-723</strain>
    </source>
</reference>
<gene>
    <name evidence="1" type="ORF">H6F41_06225</name>
</gene>
<dbReference type="EMBL" id="JACJQB010000008">
    <property type="protein sequence ID" value="MBD2187739.1"/>
    <property type="molecule type" value="Genomic_DNA"/>
</dbReference>
<protein>
    <submittedName>
        <fullName evidence="1">Uncharacterized protein</fullName>
    </submittedName>
</protein>
<proteinExistence type="predicted"/>
<dbReference type="RefSeq" id="WP_190402610.1">
    <property type="nucleotide sequence ID" value="NZ_JACJQB010000008.1"/>
</dbReference>
<name>A0ABR7ZV68_9CYAN</name>
<evidence type="ECO:0000313" key="1">
    <source>
        <dbReference type="EMBL" id="MBD2187739.1"/>
    </source>
</evidence>
<sequence length="161" mass="18323">MEIQELLEYLDVPFSFQKRPTPLSPQYRVIWGLSILVLILEIGSKAQTSPLTRLHLLNWAIRSSENRERMSQLIENRSSPIAEFIKYDPGFTRAIEYAIADGLVEIKNNATNKPISLTAKGKKFAKEIIATNNCLEEEKIFLKQKGKLITADLSKSLFKLS</sequence>